<dbReference type="PATRIC" id="fig|1263870.3.peg.3609"/>
<dbReference type="Proteomes" id="UP000011885">
    <property type="component" value="Unassembled WGS sequence"/>
</dbReference>
<reference evidence="2 3" key="1">
    <citation type="journal article" date="2013" name="Mar. Genomics">
        <title>Expression of sulfatases in Rhodopirellula baltica and the diversity of sulfatases in the genus Rhodopirellula.</title>
        <authorList>
            <person name="Wegner C.E."/>
            <person name="Richter-Heitmann T."/>
            <person name="Klindworth A."/>
            <person name="Klockow C."/>
            <person name="Richter M."/>
            <person name="Achstetter T."/>
            <person name="Glockner F.O."/>
            <person name="Harder J."/>
        </authorList>
    </citation>
    <scope>NUCLEOTIDE SEQUENCE [LARGE SCALE GENOMIC DNA]</scope>
    <source>
        <strain evidence="2 3">SM41</strain>
    </source>
</reference>
<evidence type="ECO:0000256" key="1">
    <source>
        <dbReference type="SAM" id="Phobius"/>
    </source>
</evidence>
<gene>
    <name evidence="2" type="ORF">RSSM_03395</name>
</gene>
<keyword evidence="1" id="KW-1133">Transmembrane helix</keyword>
<organism evidence="2 3">
    <name type="scientific">Rhodopirellula sallentina SM41</name>
    <dbReference type="NCBI Taxonomy" id="1263870"/>
    <lineage>
        <taxon>Bacteria</taxon>
        <taxon>Pseudomonadati</taxon>
        <taxon>Planctomycetota</taxon>
        <taxon>Planctomycetia</taxon>
        <taxon>Pirellulales</taxon>
        <taxon>Pirellulaceae</taxon>
        <taxon>Rhodopirellula</taxon>
    </lineage>
</organism>
<proteinExistence type="predicted"/>
<sequence length="385" mass="43306">MPPKNPFTQPIGVVPAPAPTRSSKRILIISLIALAIIPVFCGGIAGVGYLAMKRIAQPSLQVNLPPRKDAFNQDAAEFNRSLERRVGSASDQQKQRVDRGLQRFIDNHIELLTQDDAVLPSAEFSPSSFIEAVATSEEGNGQINIAHRLTLADWIRTDAPQPDSLESQTHVLDVRLEADGKLAVVDLISYSDWNQAKSVQWFLVYEEQQWKFYDWQRLEYGRRISDEYASFIVGDTPQDQGYDKALVELARANTMWSDGQRDEAIELLRKTEGAIMLPSDRPVFRIRAAYTWMQFEKSTRRRGCSSPWKLQTRDGESGQHSRSAIGTCRTMMAHCAPPSGQLSKRRTIPTLNGFYPKHSVNSNATTKPPNRLSERFAFAPMTPPF</sequence>
<keyword evidence="3" id="KW-1185">Reference proteome</keyword>
<protein>
    <submittedName>
        <fullName evidence="2">Uncharacterized protein</fullName>
    </submittedName>
</protein>
<accession>M5UBD6</accession>
<comment type="caution">
    <text evidence="2">The sequence shown here is derived from an EMBL/GenBank/DDBJ whole genome shotgun (WGS) entry which is preliminary data.</text>
</comment>
<name>M5UBD6_9BACT</name>
<keyword evidence="1" id="KW-0472">Membrane</keyword>
<keyword evidence="1" id="KW-0812">Transmembrane</keyword>
<evidence type="ECO:0000313" key="2">
    <source>
        <dbReference type="EMBL" id="EMI55166.1"/>
    </source>
</evidence>
<dbReference type="AlphaFoldDB" id="M5UBD6"/>
<feature type="transmembrane region" description="Helical" evidence="1">
    <location>
        <begin position="26"/>
        <end position="51"/>
    </location>
</feature>
<evidence type="ECO:0000313" key="3">
    <source>
        <dbReference type="Proteomes" id="UP000011885"/>
    </source>
</evidence>
<dbReference type="EMBL" id="ANOH01000227">
    <property type="protein sequence ID" value="EMI55166.1"/>
    <property type="molecule type" value="Genomic_DNA"/>
</dbReference>